<organism evidence="2 3">
    <name type="scientific">Plakobranchus ocellatus</name>
    <dbReference type="NCBI Taxonomy" id="259542"/>
    <lineage>
        <taxon>Eukaryota</taxon>
        <taxon>Metazoa</taxon>
        <taxon>Spiralia</taxon>
        <taxon>Lophotrochozoa</taxon>
        <taxon>Mollusca</taxon>
        <taxon>Gastropoda</taxon>
        <taxon>Heterobranchia</taxon>
        <taxon>Euthyneura</taxon>
        <taxon>Panpulmonata</taxon>
        <taxon>Sacoglossa</taxon>
        <taxon>Placobranchoidea</taxon>
        <taxon>Plakobranchidae</taxon>
        <taxon>Plakobranchus</taxon>
    </lineage>
</organism>
<keyword evidence="3" id="KW-1185">Reference proteome</keyword>
<protein>
    <submittedName>
        <fullName evidence="2">Uncharacterized protein</fullName>
    </submittedName>
</protein>
<feature type="compositionally biased region" description="Low complexity" evidence="1">
    <location>
        <begin position="352"/>
        <end position="369"/>
    </location>
</feature>
<evidence type="ECO:0000313" key="2">
    <source>
        <dbReference type="EMBL" id="GFO50618.1"/>
    </source>
</evidence>
<feature type="region of interest" description="Disordered" evidence="1">
    <location>
        <begin position="201"/>
        <end position="230"/>
    </location>
</feature>
<comment type="caution">
    <text evidence="2">The sequence shown here is derived from an EMBL/GenBank/DDBJ whole genome shotgun (WGS) entry which is preliminary data.</text>
</comment>
<dbReference type="EMBL" id="BLXT01008617">
    <property type="protein sequence ID" value="GFO50618.1"/>
    <property type="molecule type" value="Genomic_DNA"/>
</dbReference>
<proteinExistence type="predicted"/>
<feature type="region of interest" description="Disordered" evidence="1">
    <location>
        <begin position="326"/>
        <end position="369"/>
    </location>
</feature>
<dbReference type="AlphaFoldDB" id="A0AAV4E2W6"/>
<reference evidence="2 3" key="1">
    <citation type="journal article" date="2021" name="Elife">
        <title>Chloroplast acquisition without the gene transfer in kleptoplastic sea slugs, Plakobranchus ocellatus.</title>
        <authorList>
            <person name="Maeda T."/>
            <person name="Takahashi S."/>
            <person name="Yoshida T."/>
            <person name="Shimamura S."/>
            <person name="Takaki Y."/>
            <person name="Nagai Y."/>
            <person name="Toyoda A."/>
            <person name="Suzuki Y."/>
            <person name="Arimoto A."/>
            <person name="Ishii H."/>
            <person name="Satoh N."/>
            <person name="Nishiyama T."/>
            <person name="Hasebe M."/>
            <person name="Maruyama T."/>
            <person name="Minagawa J."/>
            <person name="Obokata J."/>
            <person name="Shigenobu S."/>
        </authorList>
    </citation>
    <scope>NUCLEOTIDE SEQUENCE [LARGE SCALE GENOMIC DNA]</scope>
</reference>
<sequence length="455" mass="47451">MASIPQIVLEERGGSTSTSISGQQMPPGESTKNGRLASEEDSITSSEDKGVGHFEEEDHANEGRYQGLPCGHVPIRSSSDIGLPGTSMPNLALTLMAGGGGGGQETYIGVYCSPRASRRSVDLEVINSRQEGREDNPSHYDWSSQYDSIDFGSPSVNTITSASTGNNNSCNTLRVLTSSSRAASALSLTSDCTARSIGLLSNDGDSDSDADASLMSDAGGGSQGQGQPQLRDGAVVKAGTAQLRRYLSHPEESVATPGSASEVGHARPSMSLINIKSVEASLANPVDDSRLGSGKAVSGPTSLPHSATIELDDSTACDVPVSEVSKSAARTTDTASHSPAPVNSIKDKVDSAAPEKLTAKPPKAAPAACSASYSSGETFNTIPQSLQDGSLHKRTRRADAEERIQFSCGGSRLGSEGERSGQKILSYKCDAHDTSRNGRIRQWLQDMDKVDLSTG</sequence>
<name>A0AAV4E2W6_9GAST</name>
<feature type="compositionally biased region" description="Polar residues" evidence="1">
    <location>
        <begin position="326"/>
        <end position="337"/>
    </location>
</feature>
<gene>
    <name evidence="2" type="ORF">PoB_007712300</name>
</gene>
<accession>A0AAV4E2W6</accession>
<evidence type="ECO:0000256" key="1">
    <source>
        <dbReference type="SAM" id="MobiDB-lite"/>
    </source>
</evidence>
<dbReference type="Proteomes" id="UP000735302">
    <property type="component" value="Unassembled WGS sequence"/>
</dbReference>
<feature type="region of interest" description="Disordered" evidence="1">
    <location>
        <begin position="1"/>
        <end position="54"/>
    </location>
</feature>
<evidence type="ECO:0000313" key="3">
    <source>
        <dbReference type="Proteomes" id="UP000735302"/>
    </source>
</evidence>